<proteinExistence type="predicted"/>
<dbReference type="AlphaFoldDB" id="A0A7S1SN98"/>
<feature type="region of interest" description="Disordered" evidence="1">
    <location>
        <begin position="28"/>
        <end position="79"/>
    </location>
</feature>
<reference evidence="2" key="1">
    <citation type="submission" date="2021-01" db="EMBL/GenBank/DDBJ databases">
        <authorList>
            <person name="Corre E."/>
            <person name="Pelletier E."/>
            <person name="Niang G."/>
            <person name="Scheremetjew M."/>
            <person name="Finn R."/>
            <person name="Kale V."/>
            <person name="Holt S."/>
            <person name="Cochrane G."/>
            <person name="Meng A."/>
            <person name="Brown T."/>
            <person name="Cohen L."/>
        </authorList>
    </citation>
    <scope>NUCLEOTIDE SEQUENCE</scope>
    <source>
        <strain evidence="2">PLY429</strain>
    </source>
</reference>
<name>A0A7S1SN98_9CHLO</name>
<organism evidence="2">
    <name type="scientific">Tetraselmis chuii</name>
    <dbReference type="NCBI Taxonomy" id="63592"/>
    <lineage>
        <taxon>Eukaryota</taxon>
        <taxon>Viridiplantae</taxon>
        <taxon>Chlorophyta</taxon>
        <taxon>core chlorophytes</taxon>
        <taxon>Chlorodendrophyceae</taxon>
        <taxon>Chlorodendrales</taxon>
        <taxon>Chlorodendraceae</taxon>
        <taxon>Tetraselmis</taxon>
    </lineage>
</organism>
<protein>
    <submittedName>
        <fullName evidence="2">Uncharacterized protein</fullName>
    </submittedName>
</protein>
<evidence type="ECO:0000313" key="2">
    <source>
        <dbReference type="EMBL" id="CAD9201549.1"/>
    </source>
</evidence>
<accession>A0A7S1SN98</accession>
<dbReference type="EMBL" id="HBGG01007602">
    <property type="protein sequence ID" value="CAD9201549.1"/>
    <property type="molecule type" value="Transcribed_RNA"/>
</dbReference>
<sequence>MIRSNVGIDSAQAALIQKKHEFVTRDMAKNHHSASQALASWHENHRSEEEAFGPAFGLPPPAEHLPKSGGQACRARKRHVSQDDVDYIEDCGLDYVGAR</sequence>
<gene>
    <name evidence="2" type="ORF">TCHU04912_LOCUS3782</name>
</gene>
<evidence type="ECO:0000256" key="1">
    <source>
        <dbReference type="SAM" id="MobiDB-lite"/>
    </source>
</evidence>